<organism evidence="10 11">
    <name type="scientific">Trichocladium antarcticum</name>
    <dbReference type="NCBI Taxonomy" id="1450529"/>
    <lineage>
        <taxon>Eukaryota</taxon>
        <taxon>Fungi</taxon>
        <taxon>Dikarya</taxon>
        <taxon>Ascomycota</taxon>
        <taxon>Pezizomycotina</taxon>
        <taxon>Sordariomycetes</taxon>
        <taxon>Sordariomycetidae</taxon>
        <taxon>Sordariales</taxon>
        <taxon>Chaetomiaceae</taxon>
        <taxon>Trichocladium</taxon>
    </lineage>
</organism>
<evidence type="ECO:0000256" key="6">
    <source>
        <dbReference type="ARBA" id="ARBA00023128"/>
    </source>
</evidence>
<feature type="region of interest" description="Disordered" evidence="8">
    <location>
        <begin position="21"/>
        <end position="193"/>
    </location>
</feature>
<feature type="compositionally biased region" description="Basic and acidic residues" evidence="8">
    <location>
        <begin position="72"/>
        <end position="91"/>
    </location>
</feature>
<reference evidence="10" key="1">
    <citation type="journal article" date="2023" name="Mol. Phylogenet. Evol.">
        <title>Genome-scale phylogeny and comparative genomics of the fungal order Sordariales.</title>
        <authorList>
            <person name="Hensen N."/>
            <person name="Bonometti L."/>
            <person name="Westerberg I."/>
            <person name="Brannstrom I.O."/>
            <person name="Guillou S."/>
            <person name="Cros-Aarteil S."/>
            <person name="Calhoun S."/>
            <person name="Haridas S."/>
            <person name="Kuo A."/>
            <person name="Mondo S."/>
            <person name="Pangilinan J."/>
            <person name="Riley R."/>
            <person name="LaButti K."/>
            <person name="Andreopoulos B."/>
            <person name="Lipzen A."/>
            <person name="Chen C."/>
            <person name="Yan M."/>
            <person name="Daum C."/>
            <person name="Ng V."/>
            <person name="Clum A."/>
            <person name="Steindorff A."/>
            <person name="Ohm R.A."/>
            <person name="Martin F."/>
            <person name="Silar P."/>
            <person name="Natvig D.O."/>
            <person name="Lalanne C."/>
            <person name="Gautier V."/>
            <person name="Ament-Velasquez S.L."/>
            <person name="Kruys A."/>
            <person name="Hutchinson M.I."/>
            <person name="Powell A.J."/>
            <person name="Barry K."/>
            <person name="Miller A.N."/>
            <person name="Grigoriev I.V."/>
            <person name="Debuchy R."/>
            <person name="Gladieux P."/>
            <person name="Hiltunen Thoren M."/>
            <person name="Johannesson H."/>
        </authorList>
    </citation>
    <scope>NUCLEOTIDE SEQUENCE</scope>
    <source>
        <strain evidence="10">CBS 123565</strain>
    </source>
</reference>
<evidence type="ECO:0000256" key="8">
    <source>
        <dbReference type="SAM" id="MobiDB-lite"/>
    </source>
</evidence>
<feature type="transmembrane region" description="Helical" evidence="9">
    <location>
        <begin position="363"/>
        <end position="381"/>
    </location>
</feature>
<keyword evidence="6" id="KW-0496">Mitochondrion</keyword>
<evidence type="ECO:0000256" key="7">
    <source>
        <dbReference type="ARBA" id="ARBA00023136"/>
    </source>
</evidence>
<dbReference type="Pfam" id="PF07798">
    <property type="entry name" value="CCDC90-like"/>
    <property type="match status" value="1"/>
</dbReference>
<evidence type="ECO:0000256" key="9">
    <source>
        <dbReference type="SAM" id="Phobius"/>
    </source>
</evidence>
<feature type="compositionally biased region" description="Low complexity" evidence="8">
    <location>
        <begin position="168"/>
        <end position="177"/>
    </location>
</feature>
<protein>
    <recommendedName>
        <fullName evidence="12">MOZ protein represents a chromatin-associated acetyltransferase</fullName>
    </recommendedName>
</protein>
<dbReference type="GO" id="GO:0016020">
    <property type="term" value="C:membrane"/>
    <property type="evidence" value="ECO:0007669"/>
    <property type="project" value="UniProtKB-SubCell"/>
</dbReference>
<dbReference type="Proteomes" id="UP001304895">
    <property type="component" value="Unassembled WGS sequence"/>
</dbReference>
<evidence type="ECO:0000256" key="2">
    <source>
        <dbReference type="ARBA" id="ARBA00004370"/>
    </source>
</evidence>
<evidence type="ECO:0000313" key="10">
    <source>
        <dbReference type="EMBL" id="KAK4137246.1"/>
    </source>
</evidence>
<feature type="compositionally biased region" description="Polar residues" evidence="8">
    <location>
        <begin position="97"/>
        <end position="106"/>
    </location>
</feature>
<keyword evidence="3 9" id="KW-0812">Transmembrane</keyword>
<keyword evidence="5" id="KW-0175">Coiled coil</keyword>
<keyword evidence="7 9" id="KW-0472">Membrane</keyword>
<dbReference type="AlphaFoldDB" id="A0AAN6UR15"/>
<evidence type="ECO:0000313" key="11">
    <source>
        <dbReference type="Proteomes" id="UP001304895"/>
    </source>
</evidence>
<dbReference type="InterPro" id="IPR024461">
    <property type="entry name" value="CCDC90-like"/>
</dbReference>
<gene>
    <name evidence="10" type="ORF">BT67DRAFT_438506</name>
</gene>
<dbReference type="EMBL" id="MU853402">
    <property type="protein sequence ID" value="KAK4137246.1"/>
    <property type="molecule type" value="Genomic_DNA"/>
</dbReference>
<accession>A0AAN6UR15</accession>
<dbReference type="PANTHER" id="PTHR14360">
    <property type="entry name" value="PROTEIN FMP32, MITOCHONDRIAL"/>
    <property type="match status" value="1"/>
</dbReference>
<keyword evidence="4 9" id="KW-1133">Transmembrane helix</keyword>
<evidence type="ECO:0000256" key="3">
    <source>
        <dbReference type="ARBA" id="ARBA00022692"/>
    </source>
</evidence>
<evidence type="ECO:0000256" key="4">
    <source>
        <dbReference type="ARBA" id="ARBA00022989"/>
    </source>
</evidence>
<comment type="caution">
    <text evidence="10">The sequence shown here is derived from an EMBL/GenBank/DDBJ whole genome shotgun (WGS) entry which is preliminary data.</text>
</comment>
<evidence type="ECO:0000256" key="5">
    <source>
        <dbReference type="ARBA" id="ARBA00023054"/>
    </source>
</evidence>
<proteinExistence type="predicted"/>
<keyword evidence="11" id="KW-1185">Reference proteome</keyword>
<evidence type="ECO:0008006" key="12">
    <source>
        <dbReference type="Google" id="ProtNLM"/>
    </source>
</evidence>
<evidence type="ECO:0000256" key="1">
    <source>
        <dbReference type="ARBA" id="ARBA00004173"/>
    </source>
</evidence>
<comment type="subcellular location">
    <subcellularLocation>
        <location evidence="2">Membrane</location>
    </subcellularLocation>
    <subcellularLocation>
        <location evidence="1">Mitochondrion</location>
    </subcellularLocation>
</comment>
<dbReference type="GO" id="GO:0005739">
    <property type="term" value="C:mitochondrion"/>
    <property type="evidence" value="ECO:0007669"/>
    <property type="project" value="UniProtKB-SubCell"/>
</dbReference>
<sequence>MATNRLTFLYPHLFRARGRWSEPAASHTVRSPPRNPSGCCPHAAPFTTPSAGRQAAFAKRAGTGVEPLSSHDTVRPRPKSAEKSREEDGGGREAQGMASSTGQATQTHPPHPGGGTRPSTAPPPPDPPATIELPPPPDIDPITQTKKGSPMDELLHMGPPPDSPSAPSPITAESDPATSPPPTDASSDFPVKTTPHLKPSTYVHHFDSYTLVKQLIAGGYSQPQAILSMKGIRKLLASNLDVAQSGLVSKADVENETYLFRAACSELGAEVHNNRRVADEQLRQQRTLLQHEVDNLAQRLNQELLTLNDNVRGMFNDRRMAVREEQKATESRIQQINYKISVTLNSDAKSDIEGLRWVLIRRSVLGIIFMAVLTLGALRYATYMRHRRQREAAQQAREREEVKKHDGRHDISAAPEAAAILAAN</sequence>
<reference evidence="10" key="2">
    <citation type="submission" date="2023-05" db="EMBL/GenBank/DDBJ databases">
        <authorList>
            <consortium name="Lawrence Berkeley National Laboratory"/>
            <person name="Steindorff A."/>
            <person name="Hensen N."/>
            <person name="Bonometti L."/>
            <person name="Westerberg I."/>
            <person name="Brannstrom I.O."/>
            <person name="Guillou S."/>
            <person name="Cros-Aarteil S."/>
            <person name="Calhoun S."/>
            <person name="Haridas S."/>
            <person name="Kuo A."/>
            <person name="Mondo S."/>
            <person name="Pangilinan J."/>
            <person name="Riley R."/>
            <person name="Labutti K."/>
            <person name="Andreopoulos B."/>
            <person name="Lipzen A."/>
            <person name="Chen C."/>
            <person name="Yanf M."/>
            <person name="Daum C."/>
            <person name="Ng V."/>
            <person name="Clum A."/>
            <person name="Ohm R."/>
            <person name="Martin F."/>
            <person name="Silar P."/>
            <person name="Natvig D."/>
            <person name="Lalanne C."/>
            <person name="Gautier V."/>
            <person name="Ament-Velasquez S.L."/>
            <person name="Kruys A."/>
            <person name="Hutchinson M.I."/>
            <person name="Powell A.J."/>
            <person name="Barry K."/>
            <person name="Miller A.N."/>
            <person name="Grigoriev I.V."/>
            <person name="Debuchy R."/>
            <person name="Gladieux P."/>
            <person name="Thoren M.H."/>
            <person name="Johannesson H."/>
        </authorList>
    </citation>
    <scope>NUCLEOTIDE SEQUENCE</scope>
    <source>
        <strain evidence="10">CBS 123565</strain>
    </source>
</reference>
<dbReference type="Gene3D" id="1.20.5.340">
    <property type="match status" value="1"/>
</dbReference>
<dbReference type="PANTHER" id="PTHR14360:SF12">
    <property type="entry name" value="MOZ PROTEIN REPRESENTS A CHROMATIN-ASSOCIATED ACETYLTRANSFERASE"/>
    <property type="match status" value="1"/>
</dbReference>
<feature type="compositionally biased region" description="Pro residues" evidence="8">
    <location>
        <begin position="120"/>
        <end position="139"/>
    </location>
</feature>
<name>A0AAN6UR15_9PEZI</name>
<feature type="compositionally biased region" description="Pro residues" evidence="8">
    <location>
        <begin position="158"/>
        <end position="167"/>
    </location>
</feature>